<name>A0A1B2E5N1_9BACL</name>
<organism evidence="1">
    <name type="scientific">Paenibacillus ihbetae</name>
    <dbReference type="NCBI Taxonomy" id="1870820"/>
    <lineage>
        <taxon>Bacteria</taxon>
        <taxon>Bacillati</taxon>
        <taxon>Bacillota</taxon>
        <taxon>Bacilli</taxon>
        <taxon>Bacillales</taxon>
        <taxon>Paenibacillaceae</taxon>
        <taxon>Paenibacillus</taxon>
    </lineage>
</organism>
<dbReference type="AlphaFoldDB" id="A0A1B2E5N1"/>
<reference evidence="1" key="1">
    <citation type="submission" date="2016-08" db="EMBL/GenBank/DDBJ databases">
        <title>Complete Genome Seqeunce of Paenibacillus sp. nov. IHBB 9852 from high altitute lake of Indian trans-Himalayas.</title>
        <authorList>
            <person name="Kiran S."/>
            <person name="Swarnkar M.K."/>
            <person name="Rana A."/>
            <person name="Tewari R."/>
            <person name="Gulati A."/>
        </authorList>
    </citation>
    <scope>NUCLEOTIDE SEQUENCE [LARGE SCALE GENOMIC DNA]</scope>
    <source>
        <strain evidence="1">IHBB 9852</strain>
    </source>
</reference>
<accession>A0A1B2E5N1</accession>
<dbReference type="RefSeq" id="WP_099478937.1">
    <property type="nucleotide sequence ID" value="NZ_CP016809.1"/>
</dbReference>
<dbReference type="KEGG" id="pib:BBD41_23320"/>
<proteinExistence type="predicted"/>
<evidence type="ECO:0008006" key="2">
    <source>
        <dbReference type="Google" id="ProtNLM"/>
    </source>
</evidence>
<dbReference type="EMBL" id="CP016809">
    <property type="protein sequence ID" value="ANY75269.1"/>
    <property type="molecule type" value="Genomic_DNA"/>
</dbReference>
<evidence type="ECO:0000313" key="1">
    <source>
        <dbReference type="EMBL" id="ANY75269.1"/>
    </source>
</evidence>
<dbReference type="GeneID" id="48311222"/>
<protein>
    <recommendedName>
        <fullName evidence="2">Stage III sporulation protein AH</fullName>
    </recommendedName>
</protein>
<gene>
    <name evidence="1" type="ORF">BBD41_23320</name>
</gene>
<sequence length="150" mass="17760">MIQILEEPVGSTYKQLISLAFNICDEFILIKRDQLELTKKTEVLIEELKLYVKTVKKQEEWPGTRLLGHHADVYYFDCKPELEELLINKANGLYRWRHPELLEDLCFFKNNTVWLMTTAHENLGFIKTTDREEISMIREIEGIMIQEIKG</sequence>